<reference evidence="5" key="1">
    <citation type="submission" date="2019-11" db="EMBL/GenBank/DDBJ databases">
        <authorList>
            <person name="Liu Y."/>
            <person name="Hou J."/>
            <person name="Li T.-Q."/>
            <person name="Guan C.-H."/>
            <person name="Wu X."/>
            <person name="Wu H.-Z."/>
            <person name="Ling F."/>
            <person name="Zhang R."/>
            <person name="Shi X.-G."/>
            <person name="Ren J.-P."/>
            <person name="Chen E.-F."/>
            <person name="Sun J.-M."/>
        </authorList>
    </citation>
    <scope>NUCLEOTIDE SEQUENCE</scope>
    <source>
        <strain evidence="5">Adult_tree_wgs_1</strain>
        <tissue evidence="5">Leaves</tissue>
    </source>
</reference>
<keyword evidence="3" id="KW-0539">Nucleus</keyword>
<evidence type="ECO:0000256" key="4">
    <source>
        <dbReference type="SAM" id="MobiDB-lite"/>
    </source>
</evidence>
<keyword evidence="6" id="KW-1185">Reference proteome</keyword>
<feature type="region of interest" description="Disordered" evidence="4">
    <location>
        <begin position="302"/>
        <end position="337"/>
    </location>
</feature>
<dbReference type="AlphaFoldDB" id="A0A834GRC2"/>
<comment type="subcellular location">
    <subcellularLocation>
        <location evidence="1">Nucleus</location>
    </subcellularLocation>
</comment>
<comment type="caution">
    <text evidence="5">The sequence shown here is derived from an EMBL/GenBank/DDBJ whole genome shotgun (WGS) entry which is preliminary data.</text>
</comment>
<dbReference type="PANTHER" id="PTHR13375">
    <property type="entry name" value="FMS INTERACTING PROTEIN"/>
    <property type="match status" value="1"/>
</dbReference>
<dbReference type="GO" id="GO:0000445">
    <property type="term" value="C:THO complex part of transcription export complex"/>
    <property type="evidence" value="ECO:0007669"/>
    <property type="project" value="TreeGrafter"/>
</dbReference>
<dbReference type="Proteomes" id="UP000626092">
    <property type="component" value="Unassembled WGS sequence"/>
</dbReference>
<evidence type="ECO:0000313" key="5">
    <source>
        <dbReference type="EMBL" id="KAF7140425.1"/>
    </source>
</evidence>
<evidence type="ECO:0000256" key="3">
    <source>
        <dbReference type="ARBA" id="ARBA00023242"/>
    </source>
</evidence>
<dbReference type="InterPro" id="IPR019163">
    <property type="entry name" value="THO_Thoc5"/>
</dbReference>
<dbReference type="OrthoDB" id="20582at2759"/>
<evidence type="ECO:0000256" key="1">
    <source>
        <dbReference type="ARBA" id="ARBA00004123"/>
    </source>
</evidence>
<organism evidence="5 6">
    <name type="scientific">Rhododendron simsii</name>
    <name type="common">Sims's rhododendron</name>
    <dbReference type="NCBI Taxonomy" id="118357"/>
    <lineage>
        <taxon>Eukaryota</taxon>
        <taxon>Viridiplantae</taxon>
        <taxon>Streptophyta</taxon>
        <taxon>Embryophyta</taxon>
        <taxon>Tracheophyta</taxon>
        <taxon>Spermatophyta</taxon>
        <taxon>Magnoliopsida</taxon>
        <taxon>eudicotyledons</taxon>
        <taxon>Gunneridae</taxon>
        <taxon>Pentapetalae</taxon>
        <taxon>asterids</taxon>
        <taxon>Ericales</taxon>
        <taxon>Ericaceae</taxon>
        <taxon>Ericoideae</taxon>
        <taxon>Rhodoreae</taxon>
        <taxon>Rhododendron</taxon>
    </lineage>
</organism>
<proteinExistence type="inferred from homology"/>
<name>A0A834GRC2_RHOSS</name>
<dbReference type="PANTHER" id="PTHR13375:SF3">
    <property type="entry name" value="THO COMPLEX SUBUNIT 5 HOMOLOG"/>
    <property type="match status" value="1"/>
</dbReference>
<dbReference type="GO" id="GO:0006406">
    <property type="term" value="P:mRNA export from nucleus"/>
    <property type="evidence" value="ECO:0007669"/>
    <property type="project" value="TreeGrafter"/>
</dbReference>
<dbReference type="GO" id="GO:0003729">
    <property type="term" value="F:mRNA binding"/>
    <property type="evidence" value="ECO:0007669"/>
    <property type="project" value="TreeGrafter"/>
</dbReference>
<dbReference type="EMBL" id="WJXA01000006">
    <property type="protein sequence ID" value="KAF7140425.1"/>
    <property type="molecule type" value="Genomic_DNA"/>
</dbReference>
<evidence type="ECO:0000256" key="2">
    <source>
        <dbReference type="ARBA" id="ARBA00008044"/>
    </source>
</evidence>
<evidence type="ECO:0000313" key="6">
    <source>
        <dbReference type="Proteomes" id="UP000626092"/>
    </source>
</evidence>
<comment type="similarity">
    <text evidence="2">Belongs to the THOC5 family.</text>
</comment>
<protein>
    <recommendedName>
        <fullName evidence="7">THO complex subunit 5</fullName>
    </recommendedName>
</protein>
<dbReference type="Pfam" id="PF09766">
    <property type="entry name" value="FmiP_Thoc5"/>
    <property type="match status" value="1"/>
</dbReference>
<accession>A0A834GRC2</accession>
<sequence>MDSTMEEGELAEVELVFATRDKPRVVKSAYDVLQQSRSSVEDIVAQMLSVKREGKPRSQLRELVTQTFLNFVTLRQANRSILLEEDRVKAETESAKAPVDFTTLQLHNLMYEKNHYLKAIKACKDFKSKHPDIQLVPEEEFFRDAPEDIKKSVISNDSAHNLMLKRLNFELFQRKELCKFHEKLEQQKQKLLETIANRKKFLSSLPSHLKSLKKASLPVQHQLGVLHTKKLKQHHLAELLPPPLYVIYSQFLAQKEAFGEDIDMDIAGSVKDAQAFARQQANKDTGMKLSNKSGFYGPGISANLENSKLEDDAPEEEDDGQRRRKRPKKVPSKENLDQAGIYQTHPLKIILHIHDDNVSDPKSAKLITLKFEYLLKLNVVCVGIEGSNEGPENNILCNLFPDDTGLELPHQTAKLRVGDALPFDERRISRPYRWAQHLAGIDFLPEVSPLLTGCETPENETTKNAEVICGLSLYRQQNRVQTVVQRIRSRKKAQLTLAEQLDLLSKLKWPSLTFESVPWALHTPLCSFHGWSPLGSTPNSASSLPVVDVEQGEGPLGTDMDGRSGASRDEVETLREDGELPSLLQVSTVVSDVKLTPLKGSDLEHSKRLSLITKSMDSPIGMPKSLSLKKVDEDLDIMLDSESDMDEPAQIQQEIGNAAGIGFYEMVERENSWADYGVQEYSLVLTRTMDDNKRNMKLEAKIKISKEYPLRPPYFVLCLSTAMLGENHSEGDGSEWYNELRAMEAEVNVHMLKMIPLDQDNFILAHQVCCLAMLFDFYMAEGSSSPEKRKSTSVVDVGLCKPVNGKLLARSYRGRDRRKMISWKDSGCTPGYPY</sequence>
<evidence type="ECO:0008006" key="7">
    <source>
        <dbReference type="Google" id="ProtNLM"/>
    </source>
</evidence>
<gene>
    <name evidence="5" type="ORF">RHSIM_Rhsim06G0050800</name>
</gene>
<feature type="region of interest" description="Disordered" evidence="4">
    <location>
        <begin position="539"/>
        <end position="568"/>
    </location>
</feature>